<protein>
    <submittedName>
        <fullName evidence="1">Uncharacterized protein</fullName>
    </submittedName>
</protein>
<name>A0A6G3X3Z0_9ACTN</name>
<comment type="caution">
    <text evidence="1">The sequence shown here is derived from an EMBL/GenBank/DDBJ whole genome shotgun (WGS) entry which is preliminary data.</text>
</comment>
<sequence>ERDFFTRTGMDGVRDRLASFSEEDLLEQIWFVETSFATRQEGGHLCPPAPSAPGSEAAALDPDLALSAALAI</sequence>
<feature type="non-terminal residue" evidence="1">
    <location>
        <position position="72"/>
    </location>
</feature>
<evidence type="ECO:0000313" key="1">
    <source>
        <dbReference type="EMBL" id="NEE12516.1"/>
    </source>
</evidence>
<organism evidence="1">
    <name type="scientific">Streptomyces sp. SID7499</name>
    <dbReference type="NCBI Taxonomy" id="2706086"/>
    <lineage>
        <taxon>Bacteria</taxon>
        <taxon>Bacillati</taxon>
        <taxon>Actinomycetota</taxon>
        <taxon>Actinomycetes</taxon>
        <taxon>Kitasatosporales</taxon>
        <taxon>Streptomycetaceae</taxon>
        <taxon>Streptomyces</taxon>
    </lineage>
</organism>
<accession>A0A6G3X3Z0</accession>
<proteinExistence type="predicted"/>
<dbReference type="EMBL" id="JAAGMN010004171">
    <property type="protein sequence ID" value="NEE12516.1"/>
    <property type="molecule type" value="Genomic_DNA"/>
</dbReference>
<reference evidence="1" key="1">
    <citation type="submission" date="2020-01" db="EMBL/GenBank/DDBJ databases">
        <title>Insect and environment-associated Actinomycetes.</title>
        <authorList>
            <person name="Currrie C."/>
            <person name="Chevrette M."/>
            <person name="Carlson C."/>
            <person name="Stubbendieck R."/>
            <person name="Wendt-Pienkowski E."/>
        </authorList>
    </citation>
    <scope>NUCLEOTIDE SEQUENCE</scope>
    <source>
        <strain evidence="1">SID7499</strain>
    </source>
</reference>
<feature type="non-terminal residue" evidence="1">
    <location>
        <position position="1"/>
    </location>
</feature>
<dbReference type="AlphaFoldDB" id="A0A6G3X3Z0"/>
<gene>
    <name evidence="1" type="ORF">G3M58_39430</name>
</gene>